<organism evidence="1 2">
    <name type="scientific">Diphasiastrum complanatum</name>
    <name type="common">Issler's clubmoss</name>
    <name type="synonym">Lycopodium complanatum</name>
    <dbReference type="NCBI Taxonomy" id="34168"/>
    <lineage>
        <taxon>Eukaryota</taxon>
        <taxon>Viridiplantae</taxon>
        <taxon>Streptophyta</taxon>
        <taxon>Embryophyta</taxon>
        <taxon>Tracheophyta</taxon>
        <taxon>Lycopodiopsida</taxon>
        <taxon>Lycopodiales</taxon>
        <taxon>Lycopodiaceae</taxon>
        <taxon>Lycopodioideae</taxon>
        <taxon>Diphasiastrum</taxon>
    </lineage>
</organism>
<dbReference type="Proteomes" id="UP001162992">
    <property type="component" value="Chromosome 18"/>
</dbReference>
<name>A0ACC2B108_DIPCM</name>
<proteinExistence type="predicted"/>
<protein>
    <submittedName>
        <fullName evidence="1">Uncharacterized protein</fullName>
    </submittedName>
</protein>
<dbReference type="EMBL" id="CM055109">
    <property type="protein sequence ID" value="KAJ7523127.1"/>
    <property type="molecule type" value="Genomic_DNA"/>
</dbReference>
<comment type="caution">
    <text evidence="1">The sequence shown here is derived from an EMBL/GenBank/DDBJ whole genome shotgun (WGS) entry which is preliminary data.</text>
</comment>
<accession>A0ACC2B108</accession>
<sequence>MPWVSRGERERERRGTHTRVCVLGFGMEMAMEDLQQQQRQQKQKKTKKKRKAAGSEARELQRWKSDTEEAARLQSLLFGCLQDPLTHHFGKEIDTFPSPKQDHSLGIDDGYFEDRKGDLVGGDDSPGELDNEPSLQRTPAWQDEDEQAAHVDVSKVNRLRKLRKEETEKFVSGSDYILRLREQHSKLNPRTSWAELPSKDSRGKELYFDSDSEAEGENSRGLDPQSVQDSEGYSILRRNEDLVLKSTSRLPQGFIEITKMRDANFDEPSNAVVQSVQFHRNAQLLMTAGFDKKLRFFQIDGKRNPKIQSIYVEDFPIHKASFVPDGSKVVASGRRNFYITYDMEHGKVDRMSPLIGRDEKSLESFEVCSDSRIIAFMGNEGYILLASLSTKQLVGTLKMNGSVRAMSFVNDGKELLSIGGDGEIYSWDLRMRRCIHKGKDEGCINATALTASSDGRLMSTGSDTGVVNIYNREEFLRGVSKPAKTLMNLTTTVDIIKFNVDTQLMAICSRMKKNNLRLVHLPSYTVFHNWPTVKTPLQYVHSFDFSPGGGYLAAGNAAGKVLLYRLNYYDHA</sequence>
<gene>
    <name evidence="1" type="ORF">O6H91_18G038900</name>
</gene>
<evidence type="ECO:0000313" key="1">
    <source>
        <dbReference type="EMBL" id="KAJ7523127.1"/>
    </source>
</evidence>
<keyword evidence="2" id="KW-1185">Reference proteome</keyword>
<evidence type="ECO:0000313" key="2">
    <source>
        <dbReference type="Proteomes" id="UP001162992"/>
    </source>
</evidence>
<reference evidence="2" key="1">
    <citation type="journal article" date="2024" name="Proc. Natl. Acad. Sci. U.S.A.">
        <title>Extraordinary preservation of gene collinearity over three hundred million years revealed in homosporous lycophytes.</title>
        <authorList>
            <person name="Li C."/>
            <person name="Wickell D."/>
            <person name="Kuo L.Y."/>
            <person name="Chen X."/>
            <person name="Nie B."/>
            <person name="Liao X."/>
            <person name="Peng D."/>
            <person name="Ji J."/>
            <person name="Jenkins J."/>
            <person name="Williams M."/>
            <person name="Shu S."/>
            <person name="Plott C."/>
            <person name="Barry K."/>
            <person name="Rajasekar S."/>
            <person name="Grimwood J."/>
            <person name="Han X."/>
            <person name="Sun S."/>
            <person name="Hou Z."/>
            <person name="He W."/>
            <person name="Dai G."/>
            <person name="Sun C."/>
            <person name="Schmutz J."/>
            <person name="Leebens-Mack J.H."/>
            <person name="Li F.W."/>
            <person name="Wang L."/>
        </authorList>
    </citation>
    <scope>NUCLEOTIDE SEQUENCE [LARGE SCALE GENOMIC DNA]</scope>
    <source>
        <strain evidence="2">cv. PW_Plant_1</strain>
    </source>
</reference>